<keyword evidence="2" id="KW-0808">Transferase</keyword>
<evidence type="ECO:0000259" key="1">
    <source>
        <dbReference type="Pfam" id="PF08241"/>
    </source>
</evidence>
<dbReference type="KEGG" id="hmr:Hipma_0785"/>
<keyword evidence="2" id="KW-0489">Methyltransferase</keyword>
<organism evidence="2 3">
    <name type="scientific">Hippea maritima (strain ATCC 700847 / DSM 10411 / MH2)</name>
    <dbReference type="NCBI Taxonomy" id="760142"/>
    <lineage>
        <taxon>Bacteria</taxon>
        <taxon>Pseudomonadati</taxon>
        <taxon>Campylobacterota</taxon>
        <taxon>Desulfurellia</taxon>
        <taxon>Desulfurellales</taxon>
        <taxon>Hippeaceae</taxon>
        <taxon>Hippea</taxon>
    </lineage>
</organism>
<dbReference type="InParanoid" id="F2LVH1"/>
<dbReference type="RefSeq" id="WP_013681796.1">
    <property type="nucleotide sequence ID" value="NC_015318.1"/>
</dbReference>
<dbReference type="FunCoup" id="F2LVH1">
    <property type="interactions" value="33"/>
</dbReference>
<dbReference type="GO" id="GO:0008757">
    <property type="term" value="F:S-adenosylmethionine-dependent methyltransferase activity"/>
    <property type="evidence" value="ECO:0007669"/>
    <property type="project" value="InterPro"/>
</dbReference>
<evidence type="ECO:0000313" key="3">
    <source>
        <dbReference type="Proteomes" id="UP000008139"/>
    </source>
</evidence>
<dbReference type="PANTHER" id="PTHR43591">
    <property type="entry name" value="METHYLTRANSFERASE"/>
    <property type="match status" value="1"/>
</dbReference>
<dbReference type="GO" id="GO:0032259">
    <property type="term" value="P:methylation"/>
    <property type="evidence" value="ECO:0007669"/>
    <property type="project" value="UniProtKB-KW"/>
</dbReference>
<dbReference type="AlphaFoldDB" id="F2LVH1"/>
<dbReference type="Proteomes" id="UP000008139">
    <property type="component" value="Chromosome"/>
</dbReference>
<dbReference type="Pfam" id="PF08241">
    <property type="entry name" value="Methyltransf_11"/>
    <property type="match status" value="1"/>
</dbReference>
<proteinExistence type="predicted"/>
<protein>
    <submittedName>
        <fullName evidence="2">Methyltransferase type 11</fullName>
    </submittedName>
</protein>
<name>F2LVH1_HIPMA</name>
<reference evidence="3" key="2">
    <citation type="submission" date="2011-03" db="EMBL/GenBank/DDBJ databases">
        <title>The complete genome of Hippea maritima DSM 10411.</title>
        <authorList>
            <consortium name="US DOE Joint Genome Institute (JGI-PGF)"/>
            <person name="Lucas S."/>
            <person name="Copeland A."/>
            <person name="Lapidus A."/>
            <person name="Bruce D."/>
            <person name="Goodwin L."/>
            <person name="Pitluck S."/>
            <person name="Peters L."/>
            <person name="Kyrpides N."/>
            <person name="Mavromatis K."/>
            <person name="Pagani I."/>
            <person name="Ivanova N."/>
            <person name="Mikhailova N."/>
            <person name="Lu M."/>
            <person name="Detter J.C."/>
            <person name="Tapia R."/>
            <person name="Han C."/>
            <person name="Land M."/>
            <person name="Hauser L."/>
            <person name="Markowitz V."/>
            <person name="Cheng J.-F."/>
            <person name="Hugenholtz P."/>
            <person name="Woyke T."/>
            <person name="Wu D."/>
            <person name="Spring S."/>
            <person name="Schroeder M."/>
            <person name="Brambilla E."/>
            <person name="Klenk H.-P."/>
            <person name="Eisen J.A."/>
        </authorList>
    </citation>
    <scope>NUCLEOTIDE SEQUENCE [LARGE SCALE GENOMIC DNA]</scope>
    <source>
        <strain evidence="3">ATCC 700847 / DSM 10411 / MH2</strain>
    </source>
</reference>
<accession>F2LVH1</accession>
<dbReference type="InterPro" id="IPR029063">
    <property type="entry name" value="SAM-dependent_MTases_sf"/>
</dbReference>
<dbReference type="InterPro" id="IPR013216">
    <property type="entry name" value="Methyltransf_11"/>
</dbReference>
<evidence type="ECO:0000313" key="2">
    <source>
        <dbReference type="EMBL" id="AEA33755.1"/>
    </source>
</evidence>
<dbReference type="STRING" id="760142.Hipma_0785"/>
<dbReference type="EMBL" id="CP002606">
    <property type="protein sequence ID" value="AEA33755.1"/>
    <property type="molecule type" value="Genomic_DNA"/>
</dbReference>
<dbReference type="SUPFAM" id="SSF53335">
    <property type="entry name" value="S-adenosyl-L-methionine-dependent methyltransferases"/>
    <property type="match status" value="1"/>
</dbReference>
<reference evidence="2 3" key="1">
    <citation type="journal article" date="2011" name="Stand. Genomic Sci.">
        <title>Complete genome sequence of the thermophilic sulfur-reducer Hippea maritima type strain (MH(2)).</title>
        <authorList>
            <person name="Huntemann M."/>
            <person name="Lu M."/>
            <person name="Nolan M."/>
            <person name="Lapidus A."/>
            <person name="Lucas S."/>
            <person name="Hammon N."/>
            <person name="Deshpande S."/>
            <person name="Cheng J.F."/>
            <person name="Tapia R."/>
            <person name="Han C."/>
            <person name="Goodwin L."/>
            <person name="Pitluck S."/>
            <person name="Liolios K."/>
            <person name="Pagani I."/>
            <person name="Ivanova N."/>
            <person name="Ovchinikova G."/>
            <person name="Pati A."/>
            <person name="Chen A."/>
            <person name="Palaniappan K."/>
            <person name="Land M."/>
            <person name="Hauser L."/>
            <person name="Jeffries C.D."/>
            <person name="Detter J.C."/>
            <person name="Brambilla E.M."/>
            <person name="Rohde M."/>
            <person name="Spring S."/>
            <person name="Goker M."/>
            <person name="Woyke T."/>
            <person name="Bristow J."/>
            <person name="Eisen J.A."/>
            <person name="Markowitz V."/>
            <person name="Hugenholtz P."/>
            <person name="Kyrpides N.C."/>
            <person name="Klenk H.P."/>
            <person name="Mavromatis K."/>
        </authorList>
    </citation>
    <scope>NUCLEOTIDE SEQUENCE [LARGE SCALE GENOMIC DNA]</scope>
    <source>
        <strain evidence="3">ATCC 700847 / DSM 10411 / MH2</strain>
    </source>
</reference>
<feature type="domain" description="Methyltransferase type 11" evidence="1">
    <location>
        <begin position="38"/>
        <end position="127"/>
    </location>
</feature>
<dbReference type="HOGENOM" id="CLU_037990_10_0_7"/>
<dbReference type="eggNOG" id="COG2226">
    <property type="taxonomic scope" value="Bacteria"/>
</dbReference>
<keyword evidence="3" id="KW-1185">Reference proteome</keyword>
<dbReference type="Gene3D" id="3.40.50.150">
    <property type="entry name" value="Vaccinia Virus protein VP39"/>
    <property type="match status" value="1"/>
</dbReference>
<sequence length="239" mass="28093">MGFDEAALNYFYSSDHKKGDDLEFCRNYFKGYHFNKFLDVASAAGHFAKIFKADVKVICDLSLNMLKVAREKNNFDKLVLCNASSLPFKNKVFDIVGCRIAFHHFKDSIMFFSEIKRVLKNHGFFVLIDSIVDIEDEALNKIEIIRDKTHIRSYTIKEILTLSSGFRLLSFHTIFKKHNFEEWAKRLSPSKSHFDMIEKAFLRLPEHIKEHLKVEIRNSRVVSYTDKKGIFIFQKEDYL</sequence>
<gene>
    <name evidence="2" type="ordered locus">Hipma_0785</name>
</gene>
<dbReference type="OrthoDB" id="9787738at2"/>